<dbReference type="SUPFAM" id="SSF55347">
    <property type="entry name" value="Glyceraldehyde-3-phosphate dehydrogenase-like, C-terminal domain"/>
    <property type="match status" value="1"/>
</dbReference>
<dbReference type="InterPro" id="IPR013149">
    <property type="entry name" value="ADH-like_C"/>
</dbReference>
<keyword evidence="4" id="KW-0862">Zinc</keyword>
<dbReference type="CDD" id="cd08255">
    <property type="entry name" value="2-desacetyl-2-hydroxyethyl_bacteriochlorophyllide_like"/>
    <property type="match status" value="1"/>
</dbReference>
<keyword evidence="5" id="KW-0560">Oxidoreductase</keyword>
<feature type="domain" description="Enoyl reductase (ER)" evidence="6">
    <location>
        <begin position="75"/>
        <end position="360"/>
    </location>
</feature>
<dbReference type="SUPFAM" id="SSF50129">
    <property type="entry name" value="GroES-like"/>
    <property type="match status" value="1"/>
</dbReference>
<comment type="cofactor">
    <cofactor evidence="1">
        <name>Zn(2+)</name>
        <dbReference type="ChEBI" id="CHEBI:29105"/>
    </cofactor>
</comment>
<dbReference type="InterPro" id="IPR000683">
    <property type="entry name" value="Gfo/Idh/MocA-like_OxRdtase_N"/>
</dbReference>
<dbReference type="Gene3D" id="3.90.180.10">
    <property type="entry name" value="Medium-chain alcohol dehydrogenases, catalytic domain"/>
    <property type="match status" value="2"/>
</dbReference>
<dbReference type="SMART" id="SM00829">
    <property type="entry name" value="PKS_ER"/>
    <property type="match status" value="1"/>
</dbReference>
<comment type="similarity">
    <text evidence="2">Belongs to the zinc-containing alcohol dehydrogenase family.</text>
</comment>
<evidence type="ECO:0000256" key="4">
    <source>
        <dbReference type="ARBA" id="ARBA00022833"/>
    </source>
</evidence>
<sequence>MKQVLQHLGNGRTDVADVPAPIASTGRVLVQSHCSLISAGTERMLVEFGRGGWLGKLRQQPDKVRQVLGKLRTDGLWATIEAVRSKLDQPVALGYCNVGRVVSVGSDVSGIAAGDRIVSNGPHAEVVAVPAMLCARIPDAVDDETAAFTVVGAIALNGIRLADVVLGEAVAVTGLGLIGLLAVQILRANGCRVLGIDVNPQRVALARSMGVEAVQAGADDVVVAAERFSRGRGMDAVLITASTASNEPVLHAAQMCRKRGRIVLVGVAGLALSRDLFYSKELRFQVACSYGPGRYDPNYEERGQDYPLAYVRFTQQRNFEAVLDLMAAGQLDVRPLVSHRFAVADAPAAYEQLAGRNDVLGLLLTYPTPAANDMAALRRTVRLAPSARIDRPTVGVIGAGNYVGRVLLPAFARTGVRFHGIASRNGVSAAHYGRRYGFSVATTDAEGLMADPAIDAVIIGTPHDSHADLVCKALSYGKKVFVEKPLCLTVEELARIEATLAGVASPWLMVGFNRRFAPLLVQLRQALAAISAPKSVVVTINAGMLPADHWTQDPQRGGGRLLGEACHFVDLLRFLCGAPIVDLSVIAVRPAAAQSRADNASITLSLADGSIGTIHYLSSGHHRFPKERIEVFTGGRVYQLDNFRQLRAWGDTAGLRGFGWRQDKGQRACAAAVVAALRQGEAAPIPQDEVLEVARWCLRLAEPSS</sequence>
<evidence type="ECO:0000256" key="3">
    <source>
        <dbReference type="ARBA" id="ARBA00022723"/>
    </source>
</evidence>
<dbReference type="RefSeq" id="WP_261693367.1">
    <property type="nucleotide sequence ID" value="NZ_CP104694.1"/>
</dbReference>
<dbReference type="SUPFAM" id="SSF51735">
    <property type="entry name" value="NAD(P)-binding Rossmann-fold domains"/>
    <property type="match status" value="2"/>
</dbReference>
<keyword evidence="8" id="KW-1185">Reference proteome</keyword>
<gene>
    <name evidence="7" type="ORF">N4264_16690</name>
</gene>
<reference evidence="7" key="1">
    <citation type="submission" date="2022-09" db="EMBL/GenBank/DDBJ databases">
        <title>Tahibacter sp. nov., isolated from a fresh water.</title>
        <authorList>
            <person name="Baek J.H."/>
            <person name="Lee J.K."/>
            <person name="Kim J.M."/>
            <person name="Jeon C.O."/>
        </authorList>
    </citation>
    <scope>NUCLEOTIDE SEQUENCE</scope>
    <source>
        <strain evidence="7">W38</strain>
    </source>
</reference>
<accession>A0ABY6B8H8</accession>
<protein>
    <submittedName>
        <fullName evidence="7">Bi-domain-containing oxidoreductase</fullName>
    </submittedName>
</protein>
<proteinExistence type="inferred from homology"/>
<evidence type="ECO:0000313" key="7">
    <source>
        <dbReference type="EMBL" id="UXI66383.1"/>
    </source>
</evidence>
<dbReference type="Pfam" id="PF01408">
    <property type="entry name" value="GFO_IDH_MocA"/>
    <property type="match status" value="1"/>
</dbReference>
<evidence type="ECO:0000259" key="6">
    <source>
        <dbReference type="SMART" id="SM00829"/>
    </source>
</evidence>
<dbReference type="PANTHER" id="PTHR43350">
    <property type="entry name" value="NAD-DEPENDENT ALCOHOL DEHYDROGENASE"/>
    <property type="match status" value="1"/>
</dbReference>
<dbReference type="InterPro" id="IPR055170">
    <property type="entry name" value="GFO_IDH_MocA-like_dom"/>
</dbReference>
<keyword evidence="3" id="KW-0479">Metal-binding</keyword>
<dbReference type="Gene3D" id="3.30.360.10">
    <property type="entry name" value="Dihydrodipicolinate Reductase, domain 2"/>
    <property type="match status" value="1"/>
</dbReference>
<dbReference type="InterPro" id="IPR011032">
    <property type="entry name" value="GroES-like_sf"/>
</dbReference>
<dbReference type="InterPro" id="IPR036291">
    <property type="entry name" value="NAD(P)-bd_dom_sf"/>
</dbReference>
<organism evidence="7 8">
    <name type="scientific">Tahibacter amnicola</name>
    <dbReference type="NCBI Taxonomy" id="2976241"/>
    <lineage>
        <taxon>Bacteria</taxon>
        <taxon>Pseudomonadati</taxon>
        <taxon>Pseudomonadota</taxon>
        <taxon>Gammaproteobacteria</taxon>
        <taxon>Lysobacterales</taxon>
        <taxon>Rhodanobacteraceae</taxon>
        <taxon>Tahibacter</taxon>
    </lineage>
</organism>
<evidence type="ECO:0000256" key="2">
    <source>
        <dbReference type="ARBA" id="ARBA00008072"/>
    </source>
</evidence>
<dbReference type="PANTHER" id="PTHR43350:SF19">
    <property type="entry name" value="D-GULOSIDE 3-DEHYDROGENASE"/>
    <property type="match status" value="1"/>
</dbReference>
<name>A0ABY6B8H8_9GAMM</name>
<dbReference type="Pfam" id="PF00107">
    <property type="entry name" value="ADH_zinc_N"/>
    <property type="match status" value="1"/>
</dbReference>
<evidence type="ECO:0000313" key="8">
    <source>
        <dbReference type="Proteomes" id="UP001064632"/>
    </source>
</evidence>
<dbReference type="EMBL" id="CP104694">
    <property type="protein sequence ID" value="UXI66383.1"/>
    <property type="molecule type" value="Genomic_DNA"/>
</dbReference>
<dbReference type="InterPro" id="IPR020843">
    <property type="entry name" value="ER"/>
</dbReference>
<dbReference type="Proteomes" id="UP001064632">
    <property type="component" value="Chromosome"/>
</dbReference>
<dbReference type="Pfam" id="PF22725">
    <property type="entry name" value="GFO_IDH_MocA_C3"/>
    <property type="match status" value="1"/>
</dbReference>
<evidence type="ECO:0000256" key="5">
    <source>
        <dbReference type="ARBA" id="ARBA00023002"/>
    </source>
</evidence>
<evidence type="ECO:0000256" key="1">
    <source>
        <dbReference type="ARBA" id="ARBA00001947"/>
    </source>
</evidence>
<dbReference type="Gene3D" id="3.40.50.720">
    <property type="entry name" value="NAD(P)-binding Rossmann-like Domain"/>
    <property type="match status" value="2"/>
</dbReference>